<keyword evidence="3" id="KW-1185">Reference proteome</keyword>
<evidence type="ECO:0000256" key="1">
    <source>
        <dbReference type="SAM" id="MobiDB-lite"/>
    </source>
</evidence>
<reference evidence="2" key="1">
    <citation type="submission" date="2020-08" db="EMBL/GenBank/DDBJ databases">
        <title>Genomic Encyclopedia of Type Strains, Phase IV (KMG-IV): sequencing the most valuable type-strain genomes for metagenomic binning, comparative biology and taxonomic classification.</title>
        <authorList>
            <person name="Goeker M."/>
        </authorList>
    </citation>
    <scope>NUCLEOTIDE SEQUENCE [LARGE SCALE GENOMIC DNA]</scope>
    <source>
        <strain evidence="2">DSM 105040</strain>
    </source>
</reference>
<feature type="compositionally biased region" description="Low complexity" evidence="1">
    <location>
        <begin position="386"/>
        <end position="395"/>
    </location>
</feature>
<name>A0A840CGY4_9RHOB</name>
<proteinExistence type="predicted"/>
<comment type="caution">
    <text evidence="2">The sequence shown here is derived from an EMBL/GenBank/DDBJ whole genome shotgun (WGS) entry which is preliminary data.</text>
</comment>
<dbReference type="Proteomes" id="UP000585681">
    <property type="component" value="Unassembled WGS sequence"/>
</dbReference>
<evidence type="ECO:0000313" key="2">
    <source>
        <dbReference type="EMBL" id="MBB4022529.1"/>
    </source>
</evidence>
<sequence length="605" mass="67664">MQDTVGSYVASLLLQQSQSSTTQDSLSIWYPTDLFLVTASLLDAAGAYAHFDPDPDSDAIRDGFPRFTLSPTIREGLCRLGKKWNSEGKTTIPSEISKKWAAFLEAYRNHPMRPTTKFISPPTWWSACYELFVIADEACEGLGSPNEGQPSLWKTAVHHQKILSRKQSSSQLDDEGFDVSAGSSPTFSVNCNGGFANVFPKTRVSTAGCSHRNFSRNVALLPKTGNVRCHWHLPSEPLADDKEKPIDILIIPYPFEIPALAFRSAQDPKESMHRGDDSKRGGWANFKIIQTWLTEPEKLIDLVAGLARSAKKDVDSLNGVVFPEYSLSFDIFLKLCEELKRVEPCLEFVVAGSSNNCDSRGESNGNHVLTCVWHKLESDSDEELVEASSSDSEASQSKPKRREADRRAILSSRKKHHRWMLTPSQLSDYAITSSLDPRVNWWETHNIGQREMHFFPFRKNSTFTSMICEDLARSDPCHEVLRSIGPNLVFVLLMDGPQLVNRWSARYACSLSDDPGCSVLTLTSFGLIERSNRTQAHKPQRAIAFFSSPFGQTSLYLPNDNAKALLITLTGEEESHRSTIDGRIDNNSRAWRLTSTQPVYEICGT</sequence>
<dbReference type="EMBL" id="JACIEQ010000003">
    <property type="protein sequence ID" value="MBB4022529.1"/>
    <property type="molecule type" value="Genomic_DNA"/>
</dbReference>
<protein>
    <submittedName>
        <fullName evidence="2">Uncharacterized protein</fullName>
    </submittedName>
</protein>
<dbReference type="RefSeq" id="WP_157445600.1">
    <property type="nucleotide sequence ID" value="NZ_JACIEQ010000003.1"/>
</dbReference>
<dbReference type="AlphaFoldDB" id="A0A840CGY4"/>
<evidence type="ECO:0000313" key="3">
    <source>
        <dbReference type="Proteomes" id="UP000585681"/>
    </source>
</evidence>
<gene>
    <name evidence="2" type="ORF">GGR17_002348</name>
</gene>
<organism evidence="2 3">
    <name type="scientific">Actibacterium naphthalenivorans</name>
    <dbReference type="NCBI Taxonomy" id="1614693"/>
    <lineage>
        <taxon>Bacteria</taxon>
        <taxon>Pseudomonadati</taxon>
        <taxon>Pseudomonadota</taxon>
        <taxon>Alphaproteobacteria</taxon>
        <taxon>Rhodobacterales</taxon>
        <taxon>Roseobacteraceae</taxon>
        <taxon>Actibacterium</taxon>
    </lineage>
</organism>
<feature type="region of interest" description="Disordered" evidence="1">
    <location>
        <begin position="384"/>
        <end position="405"/>
    </location>
</feature>
<accession>A0A840CGY4</accession>